<accession>A0A1N7EY11</accession>
<evidence type="ECO:0000313" key="2">
    <source>
        <dbReference type="EMBL" id="SIR92957.1"/>
    </source>
</evidence>
<dbReference type="Pfam" id="PF24035">
    <property type="entry name" value="DUF7344"/>
    <property type="match status" value="1"/>
</dbReference>
<dbReference type="AlphaFoldDB" id="A0A1N7EY11"/>
<sequence length="147" mass="16841">MTQHDHDEESALEISSNAGTMPEIPEHILELDYIFQSIANSRRRYLLYTLESKTEWSVRELATKLVAWETETPEKDVSQEEIDRMFASLYHAHIPKLVDERVIQFDADTETIWPGEYTEQVLTALAGAGASLDMRQEAHARSEMDDG</sequence>
<proteinExistence type="predicted"/>
<organism evidence="2 3">
    <name type="scientific">Haladaptatus litoreus</name>
    <dbReference type="NCBI Taxonomy" id="553468"/>
    <lineage>
        <taxon>Archaea</taxon>
        <taxon>Methanobacteriati</taxon>
        <taxon>Methanobacteriota</taxon>
        <taxon>Stenosarchaea group</taxon>
        <taxon>Halobacteria</taxon>
        <taxon>Halobacteriales</taxon>
        <taxon>Haladaptataceae</taxon>
        <taxon>Haladaptatus</taxon>
    </lineage>
</organism>
<evidence type="ECO:0000259" key="1">
    <source>
        <dbReference type="Pfam" id="PF24035"/>
    </source>
</evidence>
<reference evidence="3" key="1">
    <citation type="submission" date="2017-01" db="EMBL/GenBank/DDBJ databases">
        <authorList>
            <person name="Varghese N."/>
            <person name="Submissions S."/>
        </authorList>
    </citation>
    <scope>NUCLEOTIDE SEQUENCE [LARGE SCALE GENOMIC DNA]</scope>
    <source>
        <strain evidence="3">CGMCC 1.7737</strain>
    </source>
</reference>
<dbReference type="OrthoDB" id="247722at2157"/>
<name>A0A1N7EY11_9EURY</name>
<dbReference type="Proteomes" id="UP000186914">
    <property type="component" value="Unassembled WGS sequence"/>
</dbReference>
<evidence type="ECO:0000313" key="3">
    <source>
        <dbReference type="Proteomes" id="UP000186914"/>
    </source>
</evidence>
<protein>
    <recommendedName>
        <fullName evidence="1">DUF7344 domain-containing protein</fullName>
    </recommendedName>
</protein>
<dbReference type="RefSeq" id="WP_076432978.1">
    <property type="nucleotide sequence ID" value="NZ_FTNO01000007.1"/>
</dbReference>
<gene>
    <name evidence="2" type="ORF">SAMN05421858_4619</name>
</gene>
<feature type="domain" description="DUF7344" evidence="1">
    <location>
        <begin position="35"/>
        <end position="112"/>
    </location>
</feature>
<dbReference type="EMBL" id="FTNO01000007">
    <property type="protein sequence ID" value="SIR92957.1"/>
    <property type="molecule type" value="Genomic_DNA"/>
</dbReference>
<keyword evidence="3" id="KW-1185">Reference proteome</keyword>
<dbReference type="InterPro" id="IPR055768">
    <property type="entry name" value="DUF7344"/>
</dbReference>